<evidence type="ECO:0000259" key="1">
    <source>
        <dbReference type="Pfam" id="PF04480"/>
    </source>
</evidence>
<name>A0A543Q1V6_ACITH</name>
<dbReference type="EMBL" id="SZUV01000001">
    <property type="protein sequence ID" value="TQN50305.1"/>
    <property type="molecule type" value="Genomic_DNA"/>
</dbReference>
<dbReference type="Pfam" id="PF04480">
    <property type="entry name" value="DUF559"/>
    <property type="match status" value="1"/>
</dbReference>
<comment type="caution">
    <text evidence="2">The sequence shown here is derived from an EMBL/GenBank/DDBJ whole genome shotgun (WGS) entry which is preliminary data.</text>
</comment>
<evidence type="ECO:0000313" key="2">
    <source>
        <dbReference type="EMBL" id="TQN50305.1"/>
    </source>
</evidence>
<dbReference type="AlphaFoldDB" id="A0A543Q1V6"/>
<accession>A0A543Q1V6</accession>
<dbReference type="SUPFAM" id="SSF52980">
    <property type="entry name" value="Restriction endonuclease-like"/>
    <property type="match status" value="1"/>
</dbReference>
<dbReference type="Proteomes" id="UP000315403">
    <property type="component" value="Unassembled WGS sequence"/>
</dbReference>
<feature type="domain" description="DUF559" evidence="1">
    <location>
        <begin position="41"/>
        <end position="138"/>
    </location>
</feature>
<organism evidence="2 3">
    <name type="scientific">Acidithiobacillus thiooxidans ATCC 19377</name>
    <dbReference type="NCBI Taxonomy" id="637390"/>
    <lineage>
        <taxon>Bacteria</taxon>
        <taxon>Pseudomonadati</taxon>
        <taxon>Pseudomonadota</taxon>
        <taxon>Acidithiobacillia</taxon>
        <taxon>Acidithiobacillales</taxon>
        <taxon>Acidithiobacillaceae</taxon>
        <taxon>Acidithiobacillus</taxon>
    </lineage>
</organism>
<dbReference type="Gene3D" id="3.40.960.10">
    <property type="entry name" value="VSR Endonuclease"/>
    <property type="match status" value="1"/>
</dbReference>
<dbReference type="InterPro" id="IPR007569">
    <property type="entry name" value="DUF559"/>
</dbReference>
<dbReference type="RefSeq" id="WP_158627745.1">
    <property type="nucleotide sequence ID" value="NZ_SZUV01000001.1"/>
</dbReference>
<reference evidence="2 3" key="1">
    <citation type="submission" date="2019-03" db="EMBL/GenBank/DDBJ databases">
        <title>New insights into Acidothiobacillus thiooxidans sulfur metabolism through coupled gene expression, solution geochemistry, microscopy and spectroscopy analyses.</title>
        <authorList>
            <person name="Camacho D."/>
            <person name="Frazao R."/>
            <person name="Fouillen A."/>
            <person name="Nanci A."/>
            <person name="Lang B.F."/>
            <person name="Apte S.C."/>
            <person name="Baron C."/>
            <person name="Warren L.A."/>
        </authorList>
    </citation>
    <scope>NUCLEOTIDE SEQUENCE [LARGE SCALE GENOMIC DNA]</scope>
    <source>
        <strain evidence="2 3">ATCC 19377</strain>
    </source>
</reference>
<gene>
    <name evidence="2" type="ORF">DLNHIDIE_00158</name>
</gene>
<dbReference type="InterPro" id="IPR011335">
    <property type="entry name" value="Restrct_endonuc-II-like"/>
</dbReference>
<sequence>MLRVRSPQQLPAACQRAINAQSTQPQRRARASKKPCSVECSPIEAILWPVISRRWPNARREYKPLVNRKFLIDIAFPSHRLGIEADGWQYHGKFLRDHQRDRERRNLLVLNGWRILHYTAKDIRKDMDKIIEQIERALQISNGLNGTGSN</sequence>
<proteinExistence type="predicted"/>
<evidence type="ECO:0000313" key="3">
    <source>
        <dbReference type="Proteomes" id="UP000315403"/>
    </source>
</evidence>
<protein>
    <recommendedName>
        <fullName evidence="1">DUF559 domain-containing protein</fullName>
    </recommendedName>
</protein>